<dbReference type="AlphaFoldDB" id="A0A0L0V2D8"/>
<proteinExistence type="predicted"/>
<evidence type="ECO:0000313" key="1">
    <source>
        <dbReference type="EMBL" id="KNE93149.1"/>
    </source>
</evidence>
<reference evidence="2" key="1">
    <citation type="submission" date="2014-03" db="EMBL/GenBank/DDBJ databases">
        <title>The Genome Sequence of Puccinia striiformis f. sp. tritici PST-78.</title>
        <authorList>
            <consortium name="The Broad Institute Genome Sequencing Platform"/>
            <person name="Cuomo C."/>
            <person name="Hulbert S."/>
            <person name="Chen X."/>
            <person name="Walker B."/>
            <person name="Young S.K."/>
            <person name="Zeng Q."/>
            <person name="Gargeya S."/>
            <person name="Fitzgerald M."/>
            <person name="Haas B."/>
            <person name="Abouelleil A."/>
            <person name="Alvarado L."/>
            <person name="Arachchi H.M."/>
            <person name="Berlin A.M."/>
            <person name="Chapman S.B."/>
            <person name="Goldberg J."/>
            <person name="Griggs A."/>
            <person name="Gujja S."/>
            <person name="Hansen M."/>
            <person name="Howarth C."/>
            <person name="Imamovic A."/>
            <person name="Larimer J."/>
            <person name="McCowan C."/>
            <person name="Montmayeur A."/>
            <person name="Murphy C."/>
            <person name="Neiman D."/>
            <person name="Pearson M."/>
            <person name="Priest M."/>
            <person name="Roberts A."/>
            <person name="Saif S."/>
            <person name="Shea T."/>
            <person name="Sisk P."/>
            <person name="Sykes S."/>
            <person name="Wortman J."/>
            <person name="Nusbaum C."/>
            <person name="Birren B."/>
        </authorList>
    </citation>
    <scope>NUCLEOTIDE SEQUENCE [LARGE SCALE GENOMIC DNA]</scope>
    <source>
        <strain evidence="2">race PST-78</strain>
    </source>
</reference>
<dbReference type="OrthoDB" id="1715602at2759"/>
<organism evidence="1 2">
    <name type="scientific">Puccinia striiformis f. sp. tritici PST-78</name>
    <dbReference type="NCBI Taxonomy" id="1165861"/>
    <lineage>
        <taxon>Eukaryota</taxon>
        <taxon>Fungi</taxon>
        <taxon>Dikarya</taxon>
        <taxon>Basidiomycota</taxon>
        <taxon>Pucciniomycotina</taxon>
        <taxon>Pucciniomycetes</taxon>
        <taxon>Pucciniales</taxon>
        <taxon>Pucciniaceae</taxon>
        <taxon>Puccinia</taxon>
    </lineage>
</organism>
<sequence>MALDVLSFPATSVDMERAFLFGCHYVTQKRHCLNSILVTRCMSVAFYSKNKLIEPGLLKKWRDGLKEAKEELNNRFH</sequence>
<dbReference type="Proteomes" id="UP000054564">
    <property type="component" value="Unassembled WGS sequence"/>
</dbReference>
<dbReference type="EMBL" id="AJIL01000144">
    <property type="protein sequence ID" value="KNE93149.1"/>
    <property type="molecule type" value="Genomic_DNA"/>
</dbReference>
<evidence type="ECO:0000313" key="2">
    <source>
        <dbReference type="Proteomes" id="UP000054564"/>
    </source>
</evidence>
<comment type="caution">
    <text evidence="1">The sequence shown here is derived from an EMBL/GenBank/DDBJ whole genome shotgun (WGS) entry which is preliminary data.</text>
</comment>
<keyword evidence="2" id="KW-1185">Reference proteome</keyword>
<protein>
    <recommendedName>
        <fullName evidence="3">HAT C-terminal dimerisation domain-containing protein</fullName>
    </recommendedName>
</protein>
<gene>
    <name evidence="1" type="ORF">PSTG_13467</name>
</gene>
<evidence type="ECO:0008006" key="3">
    <source>
        <dbReference type="Google" id="ProtNLM"/>
    </source>
</evidence>
<accession>A0A0L0V2D8</accession>
<name>A0A0L0V2D8_9BASI</name>